<dbReference type="GO" id="GO:0003700">
    <property type="term" value="F:DNA-binding transcription factor activity"/>
    <property type="evidence" value="ECO:0007669"/>
    <property type="project" value="InterPro"/>
</dbReference>
<dbReference type="PANTHER" id="PTHR33164:SF43">
    <property type="entry name" value="HTH-TYPE TRANSCRIPTIONAL REPRESSOR YETL"/>
    <property type="match status" value="1"/>
</dbReference>
<dbReference type="Proteomes" id="UP000468581">
    <property type="component" value="Unassembled WGS sequence"/>
</dbReference>
<sequence>MNSYYEAVFEIIRTGHWMTDSVSRELKEFGIYEPQFNVLRILKGARGKAVSVNDILDRMVQRSSNVTRIVDKLEAKGLVERTLCPDDRRKMDIVITKEGEALLKKLNRKVEALHKPMKNNLSQQEAETLKNLIKKLKGEQK</sequence>
<accession>A0A6P0UNI2</accession>
<dbReference type="InterPro" id="IPR023187">
    <property type="entry name" value="Tscrpt_reg_MarR-type_CS"/>
</dbReference>
<evidence type="ECO:0000256" key="2">
    <source>
        <dbReference type="ARBA" id="ARBA00023125"/>
    </source>
</evidence>
<reference evidence="5 6" key="1">
    <citation type="submission" date="2020-01" db="EMBL/GenBank/DDBJ databases">
        <title>Leptobacterium flavescens.</title>
        <authorList>
            <person name="Wang G."/>
        </authorList>
    </citation>
    <scope>NUCLEOTIDE SEQUENCE [LARGE SCALE GENOMIC DNA]</scope>
    <source>
        <strain evidence="5 6">KCTC 22160</strain>
    </source>
</reference>
<dbReference type="RefSeq" id="WP_163606497.1">
    <property type="nucleotide sequence ID" value="NZ_JAABOO010000002.1"/>
</dbReference>
<dbReference type="PANTHER" id="PTHR33164">
    <property type="entry name" value="TRANSCRIPTIONAL REGULATOR, MARR FAMILY"/>
    <property type="match status" value="1"/>
</dbReference>
<gene>
    <name evidence="5" type="ORF">GWK08_08425</name>
</gene>
<evidence type="ECO:0000313" key="5">
    <source>
        <dbReference type="EMBL" id="NER13458.1"/>
    </source>
</evidence>
<evidence type="ECO:0000313" key="6">
    <source>
        <dbReference type="Proteomes" id="UP000468581"/>
    </source>
</evidence>
<keyword evidence="1" id="KW-0805">Transcription regulation</keyword>
<dbReference type="Pfam" id="PF12802">
    <property type="entry name" value="MarR_2"/>
    <property type="match status" value="1"/>
</dbReference>
<dbReference type="InterPro" id="IPR036390">
    <property type="entry name" value="WH_DNA-bd_sf"/>
</dbReference>
<evidence type="ECO:0000259" key="4">
    <source>
        <dbReference type="PROSITE" id="PS50995"/>
    </source>
</evidence>
<dbReference type="PROSITE" id="PS01117">
    <property type="entry name" value="HTH_MARR_1"/>
    <property type="match status" value="1"/>
</dbReference>
<dbReference type="SUPFAM" id="SSF46785">
    <property type="entry name" value="Winged helix' DNA-binding domain"/>
    <property type="match status" value="1"/>
</dbReference>
<evidence type="ECO:0000256" key="1">
    <source>
        <dbReference type="ARBA" id="ARBA00023015"/>
    </source>
</evidence>
<dbReference type="EMBL" id="JAABOO010000002">
    <property type="protein sequence ID" value="NER13458.1"/>
    <property type="molecule type" value="Genomic_DNA"/>
</dbReference>
<dbReference type="Gene3D" id="1.10.10.10">
    <property type="entry name" value="Winged helix-like DNA-binding domain superfamily/Winged helix DNA-binding domain"/>
    <property type="match status" value="1"/>
</dbReference>
<comment type="caution">
    <text evidence="5">The sequence shown here is derived from an EMBL/GenBank/DDBJ whole genome shotgun (WGS) entry which is preliminary data.</text>
</comment>
<dbReference type="InterPro" id="IPR039422">
    <property type="entry name" value="MarR/SlyA-like"/>
</dbReference>
<dbReference type="PRINTS" id="PR00598">
    <property type="entry name" value="HTHMARR"/>
</dbReference>
<keyword evidence="3" id="KW-0804">Transcription</keyword>
<dbReference type="SMART" id="SM00347">
    <property type="entry name" value="HTH_MARR"/>
    <property type="match status" value="1"/>
</dbReference>
<dbReference type="GO" id="GO:0006950">
    <property type="term" value="P:response to stress"/>
    <property type="evidence" value="ECO:0007669"/>
    <property type="project" value="TreeGrafter"/>
</dbReference>
<keyword evidence="6" id="KW-1185">Reference proteome</keyword>
<dbReference type="PROSITE" id="PS50995">
    <property type="entry name" value="HTH_MARR_2"/>
    <property type="match status" value="1"/>
</dbReference>
<evidence type="ECO:0000256" key="3">
    <source>
        <dbReference type="ARBA" id="ARBA00023163"/>
    </source>
</evidence>
<dbReference type="InterPro" id="IPR000835">
    <property type="entry name" value="HTH_MarR-typ"/>
</dbReference>
<keyword evidence="2" id="KW-0238">DNA-binding</keyword>
<dbReference type="InterPro" id="IPR036388">
    <property type="entry name" value="WH-like_DNA-bd_sf"/>
</dbReference>
<proteinExistence type="predicted"/>
<feature type="domain" description="HTH marR-type" evidence="4">
    <location>
        <begin position="1"/>
        <end position="138"/>
    </location>
</feature>
<name>A0A6P0UNI2_9FLAO</name>
<protein>
    <submittedName>
        <fullName evidence="5">MarR family transcriptional regulator</fullName>
    </submittedName>
</protein>
<dbReference type="GO" id="GO:0003677">
    <property type="term" value="F:DNA binding"/>
    <property type="evidence" value="ECO:0007669"/>
    <property type="project" value="UniProtKB-KW"/>
</dbReference>
<dbReference type="AlphaFoldDB" id="A0A6P0UNI2"/>
<organism evidence="5 6">
    <name type="scientific">Leptobacterium flavescens</name>
    <dbReference type="NCBI Taxonomy" id="472055"/>
    <lineage>
        <taxon>Bacteria</taxon>
        <taxon>Pseudomonadati</taxon>
        <taxon>Bacteroidota</taxon>
        <taxon>Flavobacteriia</taxon>
        <taxon>Flavobacteriales</taxon>
        <taxon>Flavobacteriaceae</taxon>
        <taxon>Leptobacterium</taxon>
    </lineage>
</organism>